<dbReference type="InterPro" id="IPR057670">
    <property type="entry name" value="SH3_retrovirus"/>
</dbReference>
<organism evidence="3 4">
    <name type="scientific">Amanita thiersii Skay4041</name>
    <dbReference type="NCBI Taxonomy" id="703135"/>
    <lineage>
        <taxon>Eukaryota</taxon>
        <taxon>Fungi</taxon>
        <taxon>Dikarya</taxon>
        <taxon>Basidiomycota</taxon>
        <taxon>Agaricomycotina</taxon>
        <taxon>Agaricomycetes</taxon>
        <taxon>Agaricomycetidae</taxon>
        <taxon>Agaricales</taxon>
        <taxon>Pluteineae</taxon>
        <taxon>Amanitaceae</taxon>
        <taxon>Amanita</taxon>
    </lineage>
</organism>
<protein>
    <recommendedName>
        <fullName evidence="2">Retroviral polymerase SH3-like domain-containing protein</fullName>
    </recommendedName>
</protein>
<gene>
    <name evidence="3" type="ORF">AMATHDRAFT_51659</name>
</gene>
<dbReference type="OrthoDB" id="3243429at2759"/>
<evidence type="ECO:0000259" key="2">
    <source>
        <dbReference type="Pfam" id="PF25597"/>
    </source>
</evidence>
<evidence type="ECO:0000256" key="1">
    <source>
        <dbReference type="SAM" id="MobiDB-lite"/>
    </source>
</evidence>
<dbReference type="EMBL" id="KZ302385">
    <property type="protein sequence ID" value="PFH45436.1"/>
    <property type="molecule type" value="Genomic_DNA"/>
</dbReference>
<sequence length="213" mass="24029">MEKCVFIGYPEGYKGWKFYNPQTKKAVISERADFDECYMLVAKPTQPKAPTSITEDDKQVDYTPGPAIETEELPMTHNKEPVGDDNNGHERDSHGDEQSDTPPEAPEQPRTPPNQIRPSASEWWKVQYPIVPDDIEEGDDDEEANVLHEAEPSTYAEALRSPNAKEWKEAALEEMNAHVKNGTWDIVELPPGKKVIGSKWVFKVKHNADGSIE</sequence>
<reference evidence="3 4" key="1">
    <citation type="submission" date="2014-02" db="EMBL/GenBank/DDBJ databases">
        <title>Transposable element dynamics among asymbiotic and ectomycorrhizal Amanita fungi.</title>
        <authorList>
            <consortium name="DOE Joint Genome Institute"/>
            <person name="Hess J."/>
            <person name="Skrede I."/>
            <person name="Wolfe B."/>
            <person name="LaButti K."/>
            <person name="Ohm R.A."/>
            <person name="Grigoriev I.V."/>
            <person name="Pringle A."/>
        </authorList>
    </citation>
    <scope>NUCLEOTIDE SEQUENCE [LARGE SCALE GENOMIC DNA]</scope>
    <source>
        <strain evidence="3 4">SKay4041</strain>
    </source>
</reference>
<name>A0A2A9NCE4_9AGAR</name>
<dbReference type="Proteomes" id="UP000242287">
    <property type="component" value="Unassembled WGS sequence"/>
</dbReference>
<feature type="compositionally biased region" description="Pro residues" evidence="1">
    <location>
        <begin position="103"/>
        <end position="112"/>
    </location>
</feature>
<dbReference type="Pfam" id="PF25597">
    <property type="entry name" value="SH3_retrovirus"/>
    <property type="match status" value="1"/>
</dbReference>
<feature type="compositionally biased region" description="Basic and acidic residues" evidence="1">
    <location>
        <begin position="77"/>
        <end position="97"/>
    </location>
</feature>
<keyword evidence="4" id="KW-1185">Reference proteome</keyword>
<feature type="region of interest" description="Disordered" evidence="1">
    <location>
        <begin position="43"/>
        <end position="124"/>
    </location>
</feature>
<dbReference type="STRING" id="703135.A0A2A9NCE4"/>
<evidence type="ECO:0000313" key="3">
    <source>
        <dbReference type="EMBL" id="PFH45436.1"/>
    </source>
</evidence>
<proteinExistence type="predicted"/>
<dbReference type="AlphaFoldDB" id="A0A2A9NCE4"/>
<feature type="domain" description="Retroviral polymerase SH3-like" evidence="2">
    <location>
        <begin position="2"/>
        <end position="37"/>
    </location>
</feature>
<evidence type="ECO:0000313" key="4">
    <source>
        <dbReference type="Proteomes" id="UP000242287"/>
    </source>
</evidence>
<accession>A0A2A9NCE4</accession>